<dbReference type="AlphaFoldDB" id="A0A9W7ABQ4"/>
<protein>
    <recommendedName>
        <fullName evidence="3">Cytidyltransferase-like domain-containing protein</fullName>
    </recommendedName>
</protein>
<evidence type="ECO:0008006" key="3">
    <source>
        <dbReference type="Google" id="ProtNLM"/>
    </source>
</evidence>
<keyword evidence="2" id="KW-1185">Reference proteome</keyword>
<dbReference type="OrthoDB" id="40021at2759"/>
<organism evidence="1 2">
    <name type="scientific">Triparma retinervis</name>
    <dbReference type="NCBI Taxonomy" id="2557542"/>
    <lineage>
        <taxon>Eukaryota</taxon>
        <taxon>Sar</taxon>
        <taxon>Stramenopiles</taxon>
        <taxon>Ochrophyta</taxon>
        <taxon>Bolidophyceae</taxon>
        <taxon>Parmales</taxon>
        <taxon>Triparmaceae</taxon>
        <taxon>Triparma</taxon>
    </lineage>
</organism>
<reference evidence="1" key="1">
    <citation type="submission" date="2022-07" db="EMBL/GenBank/DDBJ databases">
        <title>Genome analysis of Parmales, a sister group of diatoms, reveals the evolutionary specialization of diatoms from phago-mixotrophs to photoautotrophs.</title>
        <authorList>
            <person name="Ban H."/>
            <person name="Sato S."/>
            <person name="Yoshikawa S."/>
            <person name="Kazumasa Y."/>
            <person name="Nakamura Y."/>
            <person name="Ichinomiya M."/>
            <person name="Saitoh K."/>
            <person name="Sato N."/>
            <person name="Blanc-Mathieu R."/>
            <person name="Endo H."/>
            <person name="Kuwata A."/>
            <person name="Ogata H."/>
        </authorList>
    </citation>
    <scope>NUCLEOTIDE SEQUENCE</scope>
</reference>
<dbReference type="Gene3D" id="3.40.50.620">
    <property type="entry name" value="HUPs"/>
    <property type="match status" value="1"/>
</dbReference>
<evidence type="ECO:0000313" key="2">
    <source>
        <dbReference type="Proteomes" id="UP001165082"/>
    </source>
</evidence>
<proteinExistence type="predicted"/>
<dbReference type="Proteomes" id="UP001165082">
    <property type="component" value="Unassembled WGS sequence"/>
</dbReference>
<dbReference type="Gene3D" id="3.30.230.120">
    <property type="match status" value="1"/>
</dbReference>
<accession>A0A9W7ABQ4</accession>
<sequence>VFVSGCYDLLHAGHLQFFKDAKSLAYTLFPSSPLSEIPISPTLCVSFASEEVLWHHKGRRPSVPDSHKAEILGGLAVVDEVVVGTDRTPGLDFESWFLKNKPDLLVVTSDDKYGPSKRSLCALCGSRYVVLPKTPPAVLPVTGLCVWLSGPFPSLKLKSSGSWLVGLLAVLYTGPGSHDTPSRADDPRDYSKIEEAGRTCEEAVREEDCEKLGEGMRKSYEAQREEGMEEIPEVEGARAGKYCGGGWGGYVVYLFEDREGRRKGMERGEWIAVEPYCRLGGET</sequence>
<gene>
    <name evidence="1" type="ORF">TrRE_jg12238</name>
</gene>
<dbReference type="SUPFAM" id="SSF55060">
    <property type="entry name" value="GHMP Kinase, C-terminal domain"/>
    <property type="match status" value="1"/>
</dbReference>
<name>A0A9W7ABQ4_9STRA</name>
<comment type="caution">
    <text evidence="1">The sequence shown here is derived from an EMBL/GenBank/DDBJ whole genome shotgun (WGS) entry which is preliminary data.</text>
</comment>
<dbReference type="SUPFAM" id="SSF52374">
    <property type="entry name" value="Nucleotidylyl transferase"/>
    <property type="match status" value="1"/>
</dbReference>
<dbReference type="InterPro" id="IPR014729">
    <property type="entry name" value="Rossmann-like_a/b/a_fold"/>
</dbReference>
<dbReference type="EMBL" id="BRXZ01004133">
    <property type="protein sequence ID" value="GMH69089.1"/>
    <property type="molecule type" value="Genomic_DNA"/>
</dbReference>
<evidence type="ECO:0000313" key="1">
    <source>
        <dbReference type="EMBL" id="GMH69089.1"/>
    </source>
</evidence>
<feature type="non-terminal residue" evidence="1">
    <location>
        <position position="1"/>
    </location>
</feature>
<dbReference type="InterPro" id="IPR036554">
    <property type="entry name" value="GHMP_kinase_C_sf"/>
</dbReference>